<dbReference type="GO" id="GO:0007165">
    <property type="term" value="P:signal transduction"/>
    <property type="evidence" value="ECO:0007669"/>
    <property type="project" value="InterPro"/>
</dbReference>
<dbReference type="AlphaFoldDB" id="A0A814MRE9"/>
<name>A0A814MRE9_9BILA</name>
<dbReference type="PROSITE" id="PS50238">
    <property type="entry name" value="RHOGAP"/>
    <property type="match status" value="2"/>
</dbReference>
<dbReference type="Proteomes" id="UP000663891">
    <property type="component" value="Unassembled WGS sequence"/>
</dbReference>
<sequence>MDTDNLAVVFGNNLIRPVEDLDLNMIKGHNYNLLPLIKVLIDHSEYLFSVNQSNDTTYEQKTESVTKSSGFSSFSSLLSANDHHVTANSRSSSMPSILMETFSSYDSRNSSLENSTDMNNVKQRKISFTEKPTDYTTDHFNKRRTYLDTNPNQINIRPKRYGSIDLLDIKKDEHNVKHNQRSLDDIIVEQRQKTGIFGQSLENTYKYAPDKSSLVPLIVRQCCEYLLEHGSTFVGLFRVPGKQSAIKELRDMYDRGLPIELKQCYSPATISSLLKIYLQSLPESIIPTRCFDDFLEIGSRFKYNQTNDLNRLKQLIETNLSNINYATLAYLCLFLKKLTDHVEITKMDTDNLAVVFGNNLIRPVEDLDLNMIKGHNYNLLPLIKVLIDHSEYLFSVNQSNDTTYEQKTESVTKSSGFSSFSSLLSANDHHVTANSRSSSMPSILMETFSSYDSRNSSLENSTDMNNVKQRKISFTEKPTDYTTDHFNKRRTYLDTNPNQINIRPKRYGSIDLLDIKKDEHNAKHNQRSLDDIIVEQRQKTDNTSRPISIIDPPMTIRKMEKMPVKRGLANKFGKSFFSLKSTMSKALQSSHTSSSNENESQTIDSPSSTSQSESKTFEYQLSNNSPLKQLQNDVDILKELLEQKELTIIELRKNSYEERLQFDHEKLELNQKIEQLQHQNIQLQKQLNMQ</sequence>
<dbReference type="OrthoDB" id="185175at2759"/>
<dbReference type="InterPro" id="IPR000198">
    <property type="entry name" value="RhoGAP_dom"/>
</dbReference>
<dbReference type="SMART" id="SM00324">
    <property type="entry name" value="RhoGAP"/>
    <property type="match status" value="1"/>
</dbReference>
<gene>
    <name evidence="5" type="ORF">VCS650_LOCUS19143</name>
</gene>
<feature type="domain" description="Rho-GAP" evidence="4">
    <location>
        <begin position="199"/>
        <end position="394"/>
    </location>
</feature>
<dbReference type="PANTHER" id="PTHR15228">
    <property type="entry name" value="SPERMATHECAL PHYSIOLOGY VARIANT"/>
    <property type="match status" value="1"/>
</dbReference>
<dbReference type="GO" id="GO:0051056">
    <property type="term" value="P:regulation of small GTPase mediated signal transduction"/>
    <property type="evidence" value="ECO:0007669"/>
    <property type="project" value="UniProtKB-ARBA"/>
</dbReference>
<feature type="coiled-coil region" evidence="2">
    <location>
        <begin position="627"/>
        <end position="686"/>
    </location>
</feature>
<dbReference type="GO" id="GO:0005096">
    <property type="term" value="F:GTPase activator activity"/>
    <property type="evidence" value="ECO:0007669"/>
    <property type="project" value="UniProtKB-KW"/>
</dbReference>
<reference evidence="5" key="1">
    <citation type="submission" date="2021-02" db="EMBL/GenBank/DDBJ databases">
        <authorList>
            <person name="Nowell W R."/>
        </authorList>
    </citation>
    <scope>NUCLEOTIDE SEQUENCE</scope>
</reference>
<evidence type="ECO:0000256" key="2">
    <source>
        <dbReference type="SAM" id="Coils"/>
    </source>
</evidence>
<dbReference type="SUPFAM" id="SSF48350">
    <property type="entry name" value="GTPase activation domain, GAP"/>
    <property type="match status" value="1"/>
</dbReference>
<keyword evidence="1" id="KW-0343">GTPase activation</keyword>
<dbReference type="Gene3D" id="1.10.555.10">
    <property type="entry name" value="Rho GTPase activation protein"/>
    <property type="match status" value="1"/>
</dbReference>
<keyword evidence="2" id="KW-0175">Coiled coil</keyword>
<dbReference type="PANTHER" id="PTHR15228:SF24">
    <property type="entry name" value="RHO-GAP DOMAIN-CONTAINING PROTEIN"/>
    <property type="match status" value="1"/>
</dbReference>
<dbReference type="InterPro" id="IPR008936">
    <property type="entry name" value="Rho_GTPase_activation_prot"/>
</dbReference>
<proteinExistence type="predicted"/>
<dbReference type="EMBL" id="CAJNON010000189">
    <property type="protein sequence ID" value="CAF1083423.1"/>
    <property type="molecule type" value="Genomic_DNA"/>
</dbReference>
<evidence type="ECO:0000259" key="4">
    <source>
        <dbReference type="PROSITE" id="PS50238"/>
    </source>
</evidence>
<feature type="region of interest" description="Disordered" evidence="3">
    <location>
        <begin position="588"/>
        <end position="620"/>
    </location>
</feature>
<protein>
    <recommendedName>
        <fullName evidence="4">Rho-GAP domain-containing protein</fullName>
    </recommendedName>
</protein>
<feature type="compositionally biased region" description="Low complexity" evidence="3">
    <location>
        <begin position="588"/>
        <end position="614"/>
    </location>
</feature>
<dbReference type="Pfam" id="PF00620">
    <property type="entry name" value="RhoGAP"/>
    <property type="match status" value="1"/>
</dbReference>
<organism evidence="5 6">
    <name type="scientific">Adineta steineri</name>
    <dbReference type="NCBI Taxonomy" id="433720"/>
    <lineage>
        <taxon>Eukaryota</taxon>
        <taxon>Metazoa</taxon>
        <taxon>Spiralia</taxon>
        <taxon>Gnathifera</taxon>
        <taxon>Rotifera</taxon>
        <taxon>Eurotatoria</taxon>
        <taxon>Bdelloidea</taxon>
        <taxon>Adinetida</taxon>
        <taxon>Adinetidae</taxon>
        <taxon>Adineta</taxon>
    </lineage>
</organism>
<evidence type="ECO:0000256" key="3">
    <source>
        <dbReference type="SAM" id="MobiDB-lite"/>
    </source>
</evidence>
<evidence type="ECO:0000256" key="1">
    <source>
        <dbReference type="ARBA" id="ARBA00022468"/>
    </source>
</evidence>
<feature type="domain" description="Rho-GAP" evidence="4">
    <location>
        <begin position="1"/>
        <end position="48"/>
    </location>
</feature>
<dbReference type="InterPro" id="IPR051025">
    <property type="entry name" value="RhoGAP"/>
</dbReference>
<accession>A0A814MRE9</accession>
<evidence type="ECO:0000313" key="6">
    <source>
        <dbReference type="Proteomes" id="UP000663891"/>
    </source>
</evidence>
<evidence type="ECO:0000313" key="5">
    <source>
        <dbReference type="EMBL" id="CAF1083423.1"/>
    </source>
</evidence>
<comment type="caution">
    <text evidence="5">The sequence shown here is derived from an EMBL/GenBank/DDBJ whole genome shotgun (WGS) entry which is preliminary data.</text>
</comment>